<evidence type="ECO:0000313" key="3">
    <source>
        <dbReference type="Proteomes" id="UP000186955"/>
    </source>
</evidence>
<gene>
    <name evidence="2" type="ORF">PENSUB_4362</name>
</gene>
<organism evidence="2 3">
    <name type="scientific">Penicillium subrubescens</name>
    <dbReference type="NCBI Taxonomy" id="1316194"/>
    <lineage>
        <taxon>Eukaryota</taxon>
        <taxon>Fungi</taxon>
        <taxon>Dikarya</taxon>
        <taxon>Ascomycota</taxon>
        <taxon>Pezizomycotina</taxon>
        <taxon>Eurotiomycetes</taxon>
        <taxon>Eurotiomycetidae</taxon>
        <taxon>Eurotiales</taxon>
        <taxon>Aspergillaceae</taxon>
        <taxon>Penicillium</taxon>
    </lineage>
</organism>
<proteinExistence type="predicted"/>
<reference evidence="2 3" key="1">
    <citation type="submission" date="2016-10" db="EMBL/GenBank/DDBJ databases">
        <title>Genome sequence of the ascomycete fungus Penicillium subrubescens.</title>
        <authorList>
            <person name="De Vries R.P."/>
            <person name="Peng M."/>
            <person name="Dilokpimol A."/>
            <person name="Hilden K."/>
            <person name="Makela M.R."/>
            <person name="Grigoriev I."/>
            <person name="Riley R."/>
            <person name="Granchi Z."/>
        </authorList>
    </citation>
    <scope>NUCLEOTIDE SEQUENCE [LARGE SCALE GENOMIC DNA]</scope>
    <source>
        <strain evidence="2 3">CBS 132785</strain>
    </source>
</reference>
<keyword evidence="3" id="KW-1185">Reference proteome</keyword>
<feature type="signal peptide" evidence="1">
    <location>
        <begin position="1"/>
        <end position="17"/>
    </location>
</feature>
<evidence type="ECO:0000313" key="2">
    <source>
        <dbReference type="EMBL" id="OKP10188.1"/>
    </source>
</evidence>
<sequence length="276" mass="29760">MLFNIIVGFALATSAIAAPFTTSGLNSTKWTPDHILQPDEVILYGEDRSECPVIKRPTNELTDRASFTVEIVHESVYHALLASQAISLDVPEVDDTPHSISNSGRNETNLNARADCGYTTAVVTDRSQTFIDWDVQMSPVVIGTGAGMDVYVSSGYSVSNGISVSAGLDWTAIKDKLGLSVGIDYSRTWTTQTVINIKGTVPNGYSGVMITKPIKTRRFGRLLTGCLGHQTQKGTFSADSYQEGAYAGVKWVSGAITMCTKKQFPLSRCNGLGNFV</sequence>
<dbReference type="Proteomes" id="UP000186955">
    <property type="component" value="Unassembled WGS sequence"/>
</dbReference>
<name>A0A1Q5UCH2_9EURO</name>
<dbReference type="AlphaFoldDB" id="A0A1Q5UCH2"/>
<dbReference type="EMBL" id="MNBE01000379">
    <property type="protein sequence ID" value="OKP10188.1"/>
    <property type="molecule type" value="Genomic_DNA"/>
</dbReference>
<keyword evidence="1" id="KW-0732">Signal</keyword>
<comment type="caution">
    <text evidence="2">The sequence shown here is derived from an EMBL/GenBank/DDBJ whole genome shotgun (WGS) entry which is preliminary data.</text>
</comment>
<evidence type="ECO:0000256" key="1">
    <source>
        <dbReference type="SAM" id="SignalP"/>
    </source>
</evidence>
<feature type="chain" id="PRO_5013225418" evidence="1">
    <location>
        <begin position="18"/>
        <end position="276"/>
    </location>
</feature>
<protein>
    <submittedName>
        <fullName evidence="2">Uncharacterized protein</fullName>
    </submittedName>
</protein>
<accession>A0A1Q5UCH2</accession>